<reference evidence="2" key="1">
    <citation type="submission" date="2011-06" db="EMBL/GenBank/DDBJ databases">
        <title>The complete genome of chromosome of Runella slithyformis DSM 19594.</title>
        <authorList>
            <consortium name="US DOE Joint Genome Institute (JGI-PGF)"/>
            <person name="Lucas S."/>
            <person name="Han J."/>
            <person name="Lapidus A."/>
            <person name="Bruce D."/>
            <person name="Goodwin L."/>
            <person name="Pitluck S."/>
            <person name="Peters L."/>
            <person name="Kyrpides N."/>
            <person name="Mavromatis K."/>
            <person name="Ivanova N."/>
            <person name="Ovchinnikova G."/>
            <person name="Zhang X."/>
            <person name="Misra M."/>
            <person name="Detter J.C."/>
            <person name="Tapia R."/>
            <person name="Han C."/>
            <person name="Land M."/>
            <person name="Hauser L."/>
            <person name="Markowitz V."/>
            <person name="Cheng J.-F."/>
            <person name="Hugenholtz P."/>
            <person name="Woyke T."/>
            <person name="Wu D."/>
            <person name="Tindall B."/>
            <person name="Faehrich R."/>
            <person name="Brambilla E."/>
            <person name="Klenk H.-P."/>
            <person name="Eisen J.A."/>
        </authorList>
    </citation>
    <scope>NUCLEOTIDE SEQUENCE [LARGE SCALE GENOMIC DNA]</scope>
    <source>
        <strain evidence="2">ATCC 29530 / DSM 19594 / LMG 11500 / NCIMB 11436 / LSU 4</strain>
    </source>
</reference>
<dbReference type="EMBL" id="CP002859">
    <property type="protein sequence ID" value="AEI50662.1"/>
    <property type="molecule type" value="Genomic_DNA"/>
</dbReference>
<sequence length="42" mass="4892">MDSAVLMIHTNYHTYKMAYLSLLGDLYVCMNVCMDNLFLLTE</sequence>
<organism evidence="1 2">
    <name type="scientific">Runella slithyformis (strain ATCC 29530 / DSM 19594 / LMG 11500 / NCIMB 11436 / LSU 4)</name>
    <dbReference type="NCBI Taxonomy" id="761193"/>
    <lineage>
        <taxon>Bacteria</taxon>
        <taxon>Pseudomonadati</taxon>
        <taxon>Bacteroidota</taxon>
        <taxon>Cytophagia</taxon>
        <taxon>Cytophagales</taxon>
        <taxon>Spirosomataceae</taxon>
        <taxon>Runella</taxon>
    </lineage>
</organism>
<evidence type="ECO:0000313" key="2">
    <source>
        <dbReference type="Proteomes" id="UP000000493"/>
    </source>
</evidence>
<keyword evidence="2" id="KW-1185">Reference proteome</keyword>
<reference evidence="1 2" key="2">
    <citation type="journal article" date="2012" name="Stand. Genomic Sci.">
        <title>Complete genome sequence of the aquatic bacterium Runella slithyformis type strain (LSU 4(T)).</title>
        <authorList>
            <person name="Copeland A."/>
            <person name="Zhang X."/>
            <person name="Misra M."/>
            <person name="Lapidus A."/>
            <person name="Nolan M."/>
            <person name="Lucas S."/>
            <person name="Deshpande S."/>
            <person name="Cheng J.F."/>
            <person name="Tapia R."/>
            <person name="Goodwin L.A."/>
            <person name="Pitluck S."/>
            <person name="Liolios K."/>
            <person name="Pagani I."/>
            <person name="Ivanova N."/>
            <person name="Mikhailova N."/>
            <person name="Pati A."/>
            <person name="Chen A."/>
            <person name="Palaniappan K."/>
            <person name="Land M."/>
            <person name="Hauser L."/>
            <person name="Pan C."/>
            <person name="Jeffries C.D."/>
            <person name="Detter J.C."/>
            <person name="Brambilla E.M."/>
            <person name="Rohde M."/>
            <person name="Djao O.D."/>
            <person name="Goker M."/>
            <person name="Sikorski J."/>
            <person name="Tindall B.J."/>
            <person name="Woyke T."/>
            <person name="Bristow J."/>
            <person name="Eisen J.A."/>
            <person name="Markowitz V."/>
            <person name="Hugenholtz P."/>
            <person name="Kyrpides N.C."/>
            <person name="Klenk H.P."/>
            <person name="Mavromatis K."/>
        </authorList>
    </citation>
    <scope>NUCLEOTIDE SEQUENCE [LARGE SCALE GENOMIC DNA]</scope>
    <source>
        <strain evidence="2">ATCC 29530 / DSM 19594 / LMG 11500 / NCIMB 11436 / LSU 4</strain>
    </source>
</reference>
<protein>
    <submittedName>
        <fullName evidence="1">Uncharacterized protein</fullName>
    </submittedName>
</protein>
<name>A0A7U3ZNW8_RUNSL</name>
<dbReference type="KEGG" id="rsi:Runsl_4324"/>
<proteinExistence type="predicted"/>
<accession>A0A7U3ZNW8</accession>
<evidence type="ECO:0000313" key="1">
    <source>
        <dbReference type="EMBL" id="AEI50662.1"/>
    </source>
</evidence>
<gene>
    <name evidence="1" type="ordered locus">Runsl_4324</name>
</gene>
<dbReference type="Proteomes" id="UP000000493">
    <property type="component" value="Chromosome"/>
</dbReference>
<dbReference type="AlphaFoldDB" id="A0A7U3ZNW8"/>